<dbReference type="PANTHER" id="PTHR11802:SF3">
    <property type="entry name" value="RETINOID-INDUCIBLE SERINE CARBOXYPEPTIDASE"/>
    <property type="match status" value="1"/>
</dbReference>
<proteinExistence type="predicted"/>
<keyword evidence="8" id="KW-1185">Reference proteome</keyword>
<evidence type="ECO:0000313" key="7">
    <source>
        <dbReference type="EMBL" id="MFC4526257.1"/>
    </source>
</evidence>
<feature type="signal peptide" evidence="6">
    <location>
        <begin position="1"/>
        <end position="33"/>
    </location>
</feature>
<dbReference type="RefSeq" id="WP_266150921.1">
    <property type="nucleotide sequence ID" value="NZ_CP064028.1"/>
</dbReference>
<evidence type="ECO:0000256" key="5">
    <source>
        <dbReference type="ARBA" id="ARBA00023180"/>
    </source>
</evidence>
<keyword evidence="2" id="KW-0645">Protease</keyword>
<keyword evidence="3 6" id="KW-0732">Signal</keyword>
<gene>
    <name evidence="7" type="ORF">ACFO5W_06360</name>
</gene>
<dbReference type="PANTHER" id="PTHR11802">
    <property type="entry name" value="SERINE PROTEASE FAMILY S10 SERINE CARBOXYPEPTIDASE"/>
    <property type="match status" value="1"/>
</dbReference>
<dbReference type="SUPFAM" id="SSF53474">
    <property type="entry name" value="alpha/beta-Hydrolases"/>
    <property type="match status" value="1"/>
</dbReference>
<dbReference type="InterPro" id="IPR029058">
    <property type="entry name" value="AB_hydrolase_fold"/>
</dbReference>
<feature type="chain" id="PRO_5046045563" evidence="6">
    <location>
        <begin position="34"/>
        <end position="503"/>
    </location>
</feature>
<sequence>MKPTTAVCAKSTSFCRRGLAVLVALSLATAVQAADPAESPIRPVTTTHKLVVGGKTVAYEATFAEVPLGADPSHPAATMSATTYLRKGLTNVEGRPVIFVFNGGPGASSTPLHLHALGPRRIKDPDDAHKAPYLSDNPYSLIDVADLVFIDPVGTGLSRVLPGGDAHPYWSPDGDAKAILGFIQGWLQEHHREQSPIYIMGESYGGYRLATMMKLLGDQRVDGLIFVSAALDFSASDEAKGNDQSFINNLPTMAAAAWYHNKVDRRGEALEAFVAEADAYAMNEYATALQLGDAITPEHRAAVAQKVASYIGLPADRIAHANLRIGSEDYLNSLIAEKDLRVGRLDARETGPLHAKAPTGVPTNDPSLHVSQKVGINDQYFRNELGVPTDRRYVGLSFEVNGAWNWADDKGEEDGHRFYVNAAPFIGDAARKQANMRVLLTGGLYDMATPWHGSRYAMERAGIPQGRLREVAFPSGHSFYDGDERLKKFSDLLRDFVQHPASP</sequence>
<comment type="caution">
    <text evidence="7">The sequence shown here is derived from an EMBL/GenBank/DDBJ whole genome shotgun (WGS) entry which is preliminary data.</text>
</comment>
<dbReference type="Proteomes" id="UP001595961">
    <property type="component" value="Unassembled WGS sequence"/>
</dbReference>
<dbReference type="InterPro" id="IPR001563">
    <property type="entry name" value="Peptidase_S10"/>
</dbReference>
<name>A0ABV9C0G9_9GAMM</name>
<organism evidence="7 8">
    <name type="scientific">Dyella halodurans</name>
    <dbReference type="NCBI Taxonomy" id="1920171"/>
    <lineage>
        <taxon>Bacteria</taxon>
        <taxon>Pseudomonadati</taxon>
        <taxon>Pseudomonadota</taxon>
        <taxon>Gammaproteobacteria</taxon>
        <taxon>Lysobacterales</taxon>
        <taxon>Rhodanobacteraceae</taxon>
        <taxon>Dyella</taxon>
    </lineage>
</organism>
<evidence type="ECO:0000256" key="3">
    <source>
        <dbReference type="ARBA" id="ARBA00022729"/>
    </source>
</evidence>
<evidence type="ECO:0000313" key="8">
    <source>
        <dbReference type="Proteomes" id="UP001595961"/>
    </source>
</evidence>
<evidence type="ECO:0000256" key="2">
    <source>
        <dbReference type="ARBA" id="ARBA00022670"/>
    </source>
</evidence>
<evidence type="ECO:0000256" key="6">
    <source>
        <dbReference type="SAM" id="SignalP"/>
    </source>
</evidence>
<protein>
    <submittedName>
        <fullName evidence="7">S10 family peptidase</fullName>
    </submittedName>
</protein>
<keyword evidence="4" id="KW-0378">Hydrolase</keyword>
<accession>A0ABV9C0G9</accession>
<dbReference type="PROSITE" id="PS00131">
    <property type="entry name" value="CARBOXYPEPT_SER_SER"/>
    <property type="match status" value="1"/>
</dbReference>
<reference evidence="8" key="1">
    <citation type="journal article" date="2019" name="Int. J. Syst. Evol. Microbiol.">
        <title>The Global Catalogue of Microorganisms (GCM) 10K type strain sequencing project: providing services to taxonomists for standard genome sequencing and annotation.</title>
        <authorList>
            <consortium name="The Broad Institute Genomics Platform"/>
            <consortium name="The Broad Institute Genome Sequencing Center for Infectious Disease"/>
            <person name="Wu L."/>
            <person name="Ma J."/>
        </authorList>
    </citation>
    <scope>NUCLEOTIDE SEQUENCE [LARGE SCALE GENOMIC DNA]</scope>
    <source>
        <strain evidence="8">CCM 4481</strain>
    </source>
</reference>
<dbReference type="EMBL" id="JBHSGA010000011">
    <property type="protein sequence ID" value="MFC4526257.1"/>
    <property type="molecule type" value="Genomic_DNA"/>
</dbReference>
<dbReference type="InterPro" id="IPR018202">
    <property type="entry name" value="Ser_caboxypep_ser_AS"/>
</dbReference>
<evidence type="ECO:0000256" key="4">
    <source>
        <dbReference type="ARBA" id="ARBA00022801"/>
    </source>
</evidence>
<dbReference type="Pfam" id="PF00450">
    <property type="entry name" value="Peptidase_S10"/>
    <property type="match status" value="1"/>
</dbReference>
<evidence type="ECO:0000256" key="1">
    <source>
        <dbReference type="ARBA" id="ARBA00022645"/>
    </source>
</evidence>
<keyword evidence="1" id="KW-0121">Carboxypeptidase</keyword>
<keyword evidence="5" id="KW-0325">Glycoprotein</keyword>
<dbReference type="Gene3D" id="3.40.50.1820">
    <property type="entry name" value="alpha/beta hydrolase"/>
    <property type="match status" value="1"/>
</dbReference>